<evidence type="ECO:0000256" key="5">
    <source>
        <dbReference type="ARBA" id="ARBA00022842"/>
    </source>
</evidence>
<evidence type="ECO:0000256" key="6">
    <source>
        <dbReference type="ARBA" id="ARBA00022918"/>
    </source>
</evidence>
<protein>
    <recommendedName>
        <fullName evidence="1">RNA-directed DNA polymerase</fullName>
        <ecNumber evidence="1">2.7.7.49</ecNumber>
    </recommendedName>
</protein>
<evidence type="ECO:0000259" key="10">
    <source>
        <dbReference type="PROSITE" id="PS50878"/>
    </source>
</evidence>
<feature type="domain" description="Reverse transcriptase" evidence="10">
    <location>
        <begin position="1"/>
        <end position="145"/>
    </location>
</feature>
<evidence type="ECO:0000256" key="4">
    <source>
        <dbReference type="ARBA" id="ARBA00022723"/>
    </source>
</evidence>
<reference evidence="12" key="1">
    <citation type="journal article" date="2019" name="Int. J. Syst. Evol. Microbiol.">
        <title>The Global Catalogue of Microorganisms (GCM) 10K type strain sequencing project: providing services to taxonomists for standard genome sequencing and annotation.</title>
        <authorList>
            <consortium name="The Broad Institute Genomics Platform"/>
            <consortium name="The Broad Institute Genome Sequencing Center for Infectious Disease"/>
            <person name="Wu L."/>
            <person name="Ma J."/>
        </authorList>
    </citation>
    <scope>NUCLEOTIDE SEQUENCE [LARGE SCALE GENOMIC DNA]</scope>
    <source>
        <strain evidence="12">KCTC 12848</strain>
    </source>
</reference>
<sequence>MRVRQERGYIAEGHDWIVDLDLEKFFDRVNHDILTSCLARRIEGRRLLKLIRRYLEAGIMSGGLESTRSKGMPQGGLLSPLLSNILLDELDKELEARRYRFYRYVDDCNIYVKSERAGKRVYRRARMLMRLGLGKVRAWTSAANG</sequence>
<comment type="similarity">
    <text evidence="8">Belongs to the bacterial reverse transcriptase family.</text>
</comment>
<keyword evidence="2" id="KW-0808">Transferase</keyword>
<dbReference type="PROSITE" id="PS50878">
    <property type="entry name" value="RT_POL"/>
    <property type="match status" value="1"/>
</dbReference>
<evidence type="ECO:0000256" key="7">
    <source>
        <dbReference type="ARBA" id="ARBA00023118"/>
    </source>
</evidence>
<comment type="caution">
    <text evidence="11">The sequence shown here is derived from an EMBL/GenBank/DDBJ whole genome shotgun (WGS) entry which is preliminary data.</text>
</comment>
<keyword evidence="6 11" id="KW-0695">RNA-directed DNA polymerase</keyword>
<proteinExistence type="inferred from homology"/>
<evidence type="ECO:0000313" key="12">
    <source>
        <dbReference type="Proteomes" id="UP001597425"/>
    </source>
</evidence>
<dbReference type="EC" id="2.7.7.49" evidence="1"/>
<evidence type="ECO:0000313" key="11">
    <source>
        <dbReference type="EMBL" id="MFD2312532.1"/>
    </source>
</evidence>
<organism evidence="11 12">
    <name type="scientific">Microbulbifer halophilus</name>
    <dbReference type="NCBI Taxonomy" id="453963"/>
    <lineage>
        <taxon>Bacteria</taxon>
        <taxon>Pseudomonadati</taxon>
        <taxon>Pseudomonadota</taxon>
        <taxon>Gammaproteobacteria</taxon>
        <taxon>Cellvibrionales</taxon>
        <taxon>Microbulbiferaceae</taxon>
        <taxon>Microbulbifer</taxon>
    </lineage>
</organism>
<evidence type="ECO:0000256" key="9">
    <source>
        <dbReference type="ARBA" id="ARBA00048173"/>
    </source>
</evidence>
<keyword evidence="4" id="KW-0479">Metal-binding</keyword>
<keyword evidence="5" id="KW-0460">Magnesium</keyword>
<dbReference type="EMBL" id="JBHUJD010000052">
    <property type="protein sequence ID" value="MFD2312532.1"/>
    <property type="molecule type" value="Genomic_DNA"/>
</dbReference>
<evidence type="ECO:0000256" key="2">
    <source>
        <dbReference type="ARBA" id="ARBA00022679"/>
    </source>
</evidence>
<dbReference type="PANTHER" id="PTHR34047:SF8">
    <property type="entry name" value="PROTEIN YKFC"/>
    <property type="match status" value="1"/>
</dbReference>
<dbReference type="Pfam" id="PF00078">
    <property type="entry name" value="RVT_1"/>
    <property type="match status" value="1"/>
</dbReference>
<evidence type="ECO:0000256" key="1">
    <source>
        <dbReference type="ARBA" id="ARBA00012493"/>
    </source>
</evidence>
<dbReference type="SUPFAM" id="SSF56672">
    <property type="entry name" value="DNA/RNA polymerases"/>
    <property type="match status" value="1"/>
</dbReference>
<dbReference type="PRINTS" id="PR00866">
    <property type="entry name" value="RNADNAPOLMS"/>
</dbReference>
<dbReference type="PANTHER" id="PTHR34047">
    <property type="entry name" value="NUCLEAR INTRON MATURASE 1, MITOCHONDRIAL-RELATED"/>
    <property type="match status" value="1"/>
</dbReference>
<dbReference type="InterPro" id="IPR043502">
    <property type="entry name" value="DNA/RNA_pol_sf"/>
</dbReference>
<dbReference type="InterPro" id="IPR051083">
    <property type="entry name" value="GrpII_Intron_Splice-Mob/Def"/>
</dbReference>
<gene>
    <name evidence="11" type="ORF">ACFSKX_19105</name>
</gene>
<dbReference type="Proteomes" id="UP001597425">
    <property type="component" value="Unassembled WGS sequence"/>
</dbReference>
<name>A0ABW5EH24_9GAMM</name>
<dbReference type="GO" id="GO:0003964">
    <property type="term" value="F:RNA-directed DNA polymerase activity"/>
    <property type="evidence" value="ECO:0007669"/>
    <property type="project" value="UniProtKB-KW"/>
</dbReference>
<keyword evidence="12" id="KW-1185">Reference proteome</keyword>
<evidence type="ECO:0000256" key="3">
    <source>
        <dbReference type="ARBA" id="ARBA00022695"/>
    </source>
</evidence>
<comment type="catalytic activity">
    <reaction evidence="9">
        <text>DNA(n) + a 2'-deoxyribonucleoside 5'-triphosphate = DNA(n+1) + diphosphate</text>
        <dbReference type="Rhea" id="RHEA:22508"/>
        <dbReference type="Rhea" id="RHEA-COMP:17339"/>
        <dbReference type="Rhea" id="RHEA-COMP:17340"/>
        <dbReference type="ChEBI" id="CHEBI:33019"/>
        <dbReference type="ChEBI" id="CHEBI:61560"/>
        <dbReference type="ChEBI" id="CHEBI:173112"/>
        <dbReference type="EC" id="2.7.7.49"/>
    </reaction>
</comment>
<dbReference type="InterPro" id="IPR000123">
    <property type="entry name" value="Reverse_transcriptase_msDNA"/>
</dbReference>
<evidence type="ECO:0000256" key="8">
    <source>
        <dbReference type="ARBA" id="ARBA00034120"/>
    </source>
</evidence>
<dbReference type="InterPro" id="IPR000477">
    <property type="entry name" value="RT_dom"/>
</dbReference>
<keyword evidence="7" id="KW-0051">Antiviral defense</keyword>
<keyword evidence="3" id="KW-0548">Nucleotidyltransferase</keyword>
<accession>A0ABW5EH24</accession>
<dbReference type="CDD" id="cd01651">
    <property type="entry name" value="RT_G2_intron"/>
    <property type="match status" value="1"/>
</dbReference>